<dbReference type="SUPFAM" id="SSF52540">
    <property type="entry name" value="P-loop containing nucleoside triphosphate hydrolases"/>
    <property type="match status" value="1"/>
</dbReference>
<dbReference type="InterPro" id="IPR041682">
    <property type="entry name" value="AAA_14"/>
</dbReference>
<dbReference type="AlphaFoldDB" id="A0A931CYR9"/>
<dbReference type="InterPro" id="IPR027417">
    <property type="entry name" value="P-loop_NTPase"/>
</dbReference>
<keyword evidence="2" id="KW-0547">Nucleotide-binding</keyword>
<dbReference type="PANTHER" id="PTHR33295">
    <property type="entry name" value="ATPASE"/>
    <property type="match status" value="1"/>
</dbReference>
<organism evidence="2 3">
    <name type="scientific">Desulfotignum balticum</name>
    <dbReference type="NCBI Taxonomy" id="115781"/>
    <lineage>
        <taxon>Bacteria</taxon>
        <taxon>Pseudomonadati</taxon>
        <taxon>Thermodesulfobacteriota</taxon>
        <taxon>Desulfobacteria</taxon>
        <taxon>Desulfobacterales</taxon>
        <taxon>Desulfobacteraceae</taxon>
        <taxon>Desulfotignum</taxon>
    </lineage>
</organism>
<dbReference type="Pfam" id="PF13173">
    <property type="entry name" value="AAA_14"/>
    <property type="match status" value="1"/>
</dbReference>
<evidence type="ECO:0000259" key="1">
    <source>
        <dbReference type="Pfam" id="PF13173"/>
    </source>
</evidence>
<dbReference type="PANTHER" id="PTHR33295:SF8">
    <property type="entry name" value="AAA+ ATPASE DOMAIN-CONTAINING PROTEIN"/>
    <property type="match status" value="1"/>
</dbReference>
<accession>A0A931CYR9</accession>
<comment type="caution">
    <text evidence="2">The sequence shown here is derived from an EMBL/GenBank/DDBJ whole genome shotgun (WGS) entry which is preliminary data.</text>
</comment>
<evidence type="ECO:0000313" key="2">
    <source>
        <dbReference type="EMBL" id="MBG0780174.1"/>
    </source>
</evidence>
<dbReference type="GO" id="GO:0005524">
    <property type="term" value="F:ATP binding"/>
    <property type="evidence" value="ECO:0007669"/>
    <property type="project" value="UniProtKB-KW"/>
</dbReference>
<feature type="non-terminal residue" evidence="2">
    <location>
        <position position="281"/>
    </location>
</feature>
<sequence>MKNVFKKIITDFHESQLQPVVPRDIQIPFNSGKIVSLIGVRRSGKTAILFHLITSLRKKVDPVNIIYVNFEDDRLFPLTLQHLNDLIDAYYELYPDKRKEKLYLFFDEIQNVVHWELFVRRVYDTLNTDIFITGSSSKLLSAEIATSLRGRTITYEVFPFSFSEYLRYRKITVNLYSSTAVSHMVHAFDAYLHQGGFAETINALPDIRSRILSDYADLIVYKDIVERHGIKNLTLMKHLVKYCFTHMATGVSVTKLYNDFKSQGFKLGKDTLYDYFSYLED</sequence>
<keyword evidence="2" id="KW-0067">ATP-binding</keyword>
<gene>
    <name evidence="2" type="ORF">H0S81_09665</name>
</gene>
<dbReference type="Proteomes" id="UP000706172">
    <property type="component" value="Unassembled WGS sequence"/>
</dbReference>
<name>A0A931CYR9_9BACT</name>
<protein>
    <submittedName>
        <fullName evidence="2">ATP-binding protein</fullName>
    </submittedName>
</protein>
<proteinExistence type="predicted"/>
<evidence type="ECO:0000313" key="3">
    <source>
        <dbReference type="Proteomes" id="UP000706172"/>
    </source>
</evidence>
<reference evidence="2" key="1">
    <citation type="submission" date="2020-07" db="EMBL/GenBank/DDBJ databases">
        <title>Severe corrosion of carbon steel in oil field produced water can be linked to methanogenic archaea containing a special type of NiFe hydrogenase.</title>
        <authorList>
            <person name="Lahme S."/>
            <person name="Mand J."/>
            <person name="Longwell J."/>
            <person name="Smith R."/>
            <person name="Enning D."/>
        </authorList>
    </citation>
    <scope>NUCLEOTIDE SEQUENCE</scope>
    <source>
        <strain evidence="2">MIC098Bin6</strain>
    </source>
</reference>
<dbReference type="EMBL" id="JACCQK010000608">
    <property type="protein sequence ID" value="MBG0780174.1"/>
    <property type="molecule type" value="Genomic_DNA"/>
</dbReference>
<feature type="domain" description="AAA" evidence="1">
    <location>
        <begin position="33"/>
        <end position="166"/>
    </location>
</feature>